<organism evidence="1 2">
    <name type="scientific">Clostridium uliginosum</name>
    <dbReference type="NCBI Taxonomy" id="119641"/>
    <lineage>
        <taxon>Bacteria</taxon>
        <taxon>Bacillati</taxon>
        <taxon>Bacillota</taxon>
        <taxon>Clostridia</taxon>
        <taxon>Eubacteriales</taxon>
        <taxon>Clostridiaceae</taxon>
        <taxon>Clostridium</taxon>
    </lineage>
</organism>
<dbReference type="InterPro" id="IPR052159">
    <property type="entry name" value="Competence_DNA_uptake"/>
</dbReference>
<protein>
    <submittedName>
        <fullName evidence="1">Competence protein ComEC</fullName>
    </submittedName>
</protein>
<proteinExistence type="predicted"/>
<evidence type="ECO:0000313" key="2">
    <source>
        <dbReference type="Proteomes" id="UP000199263"/>
    </source>
</evidence>
<keyword evidence="2" id="KW-1185">Reference proteome</keyword>
<dbReference type="SUPFAM" id="SSF56281">
    <property type="entry name" value="Metallo-hydrolase/oxidoreductase"/>
    <property type="match status" value="1"/>
</dbReference>
<evidence type="ECO:0000313" key="1">
    <source>
        <dbReference type="EMBL" id="SFC21267.1"/>
    </source>
</evidence>
<dbReference type="PANTHER" id="PTHR30619:SF7">
    <property type="entry name" value="BETA-LACTAMASE DOMAIN PROTEIN"/>
    <property type="match status" value="1"/>
</dbReference>
<name>A0A1I1HBA3_9CLOT</name>
<accession>A0A1I1HBA3</accession>
<dbReference type="PANTHER" id="PTHR30619">
    <property type="entry name" value="DNA INTERNALIZATION/COMPETENCE PROTEIN COMEC/REC2"/>
    <property type="match status" value="1"/>
</dbReference>
<sequence>MTKVPNSPKYEDLNNYYIACKLKYGNNSFVFMGDAEVLSEGEILDKQLDIQEDVLKLGHHGSHLSTSQDSLNKVNPKYSVISDAKGNDYGHPHKETLDKLKANNIFRSIKRIRG</sequence>
<dbReference type="Gene3D" id="3.60.15.10">
    <property type="entry name" value="Ribonuclease Z/Hydroxyacylglutathione hydrolase-like"/>
    <property type="match status" value="1"/>
</dbReference>
<dbReference type="STRING" id="119641.SAMN05421842_101249"/>
<dbReference type="Proteomes" id="UP000199263">
    <property type="component" value="Unassembled WGS sequence"/>
</dbReference>
<gene>
    <name evidence="1" type="ORF">SAMN05421842_101249</name>
</gene>
<dbReference type="AlphaFoldDB" id="A0A1I1HBA3"/>
<dbReference type="InterPro" id="IPR036866">
    <property type="entry name" value="RibonucZ/Hydroxyglut_hydro"/>
</dbReference>
<dbReference type="EMBL" id="FOMG01000001">
    <property type="protein sequence ID" value="SFC21267.1"/>
    <property type="molecule type" value="Genomic_DNA"/>
</dbReference>
<reference evidence="1 2" key="1">
    <citation type="submission" date="2016-10" db="EMBL/GenBank/DDBJ databases">
        <authorList>
            <person name="de Groot N.N."/>
        </authorList>
    </citation>
    <scope>NUCLEOTIDE SEQUENCE [LARGE SCALE GENOMIC DNA]</scope>
    <source>
        <strain evidence="1 2">DSM 12992</strain>
    </source>
</reference>